<proteinExistence type="predicted"/>
<accession>A0ACD5W919</accession>
<evidence type="ECO:0000313" key="1">
    <source>
        <dbReference type="EnsemblPlants" id="AVESA.00010b.r2.4AG0601480.1.CDS"/>
    </source>
</evidence>
<protein>
    <submittedName>
        <fullName evidence="1">Uncharacterized protein</fullName>
    </submittedName>
</protein>
<reference evidence="1" key="1">
    <citation type="submission" date="2021-05" db="EMBL/GenBank/DDBJ databases">
        <authorList>
            <person name="Scholz U."/>
            <person name="Mascher M."/>
            <person name="Fiebig A."/>
        </authorList>
    </citation>
    <scope>NUCLEOTIDE SEQUENCE [LARGE SCALE GENOMIC DNA]</scope>
</reference>
<evidence type="ECO:0000313" key="2">
    <source>
        <dbReference type="Proteomes" id="UP001732700"/>
    </source>
</evidence>
<sequence>MGGIGCGRCPISVLALLVCAVLLSATMATGIRTGVADNGTSPPRPAAAAAQATTGVSPPVAAVATAPSLEGAALDDTYKDSKRKVPNGPDPIHNRRTRWGDAPAKRV</sequence>
<reference evidence="1" key="2">
    <citation type="submission" date="2025-09" db="UniProtKB">
        <authorList>
            <consortium name="EnsemblPlants"/>
        </authorList>
    </citation>
    <scope>IDENTIFICATION</scope>
</reference>
<dbReference type="Proteomes" id="UP001732700">
    <property type="component" value="Chromosome 4A"/>
</dbReference>
<keyword evidence="2" id="KW-1185">Reference proteome</keyword>
<dbReference type="EnsemblPlants" id="AVESA.00010b.r2.4AG0601480.1">
    <property type="protein sequence ID" value="AVESA.00010b.r2.4AG0601480.1.CDS"/>
    <property type="gene ID" value="AVESA.00010b.r2.4AG0601480"/>
</dbReference>
<name>A0ACD5W919_AVESA</name>
<organism evidence="1 2">
    <name type="scientific">Avena sativa</name>
    <name type="common">Oat</name>
    <dbReference type="NCBI Taxonomy" id="4498"/>
    <lineage>
        <taxon>Eukaryota</taxon>
        <taxon>Viridiplantae</taxon>
        <taxon>Streptophyta</taxon>
        <taxon>Embryophyta</taxon>
        <taxon>Tracheophyta</taxon>
        <taxon>Spermatophyta</taxon>
        <taxon>Magnoliopsida</taxon>
        <taxon>Liliopsida</taxon>
        <taxon>Poales</taxon>
        <taxon>Poaceae</taxon>
        <taxon>BOP clade</taxon>
        <taxon>Pooideae</taxon>
        <taxon>Poodae</taxon>
        <taxon>Poeae</taxon>
        <taxon>Poeae Chloroplast Group 1 (Aveneae type)</taxon>
        <taxon>Aveninae</taxon>
        <taxon>Avena</taxon>
    </lineage>
</organism>